<name>A0A366I1M2_9GAMM</name>
<dbReference type="Proteomes" id="UP000253046">
    <property type="component" value="Unassembled WGS sequence"/>
</dbReference>
<comment type="caution">
    <text evidence="1">The sequence shown here is derived from an EMBL/GenBank/DDBJ whole genome shotgun (WGS) entry which is preliminary data.</text>
</comment>
<dbReference type="AlphaFoldDB" id="A0A366I1M2"/>
<accession>A0A366I1M2</accession>
<gene>
    <name evidence="1" type="ORF">DES54_12534</name>
</gene>
<organism evidence="1 2">
    <name type="scientific">Brenneria salicis ATCC 15712 = DSM 30166</name>
    <dbReference type="NCBI Taxonomy" id="714314"/>
    <lineage>
        <taxon>Bacteria</taxon>
        <taxon>Pseudomonadati</taxon>
        <taxon>Pseudomonadota</taxon>
        <taxon>Gammaproteobacteria</taxon>
        <taxon>Enterobacterales</taxon>
        <taxon>Pectobacteriaceae</taxon>
        <taxon>Brenneria</taxon>
    </lineage>
</organism>
<sequence>MIIDAQLLGFYFNKNETKFLLKPENSIIKKNEYCNSCNLIYLKFIFGKVY</sequence>
<evidence type="ECO:0000313" key="2">
    <source>
        <dbReference type="Proteomes" id="UP000253046"/>
    </source>
</evidence>
<keyword evidence="2" id="KW-1185">Reference proteome</keyword>
<reference evidence="1 2" key="1">
    <citation type="submission" date="2018-06" db="EMBL/GenBank/DDBJ databases">
        <title>Genomic Encyclopedia of Type Strains, Phase IV (KMG-IV): sequencing the most valuable type-strain genomes for metagenomic binning, comparative biology and taxonomic classification.</title>
        <authorList>
            <person name="Goeker M."/>
        </authorList>
    </citation>
    <scope>NUCLEOTIDE SEQUENCE [LARGE SCALE GENOMIC DNA]</scope>
    <source>
        <strain evidence="1 2">DSM 30166</strain>
    </source>
</reference>
<evidence type="ECO:0000313" key="1">
    <source>
        <dbReference type="EMBL" id="RBP61226.1"/>
    </source>
</evidence>
<proteinExistence type="predicted"/>
<dbReference type="EMBL" id="QNRY01000025">
    <property type="protein sequence ID" value="RBP61226.1"/>
    <property type="molecule type" value="Genomic_DNA"/>
</dbReference>
<protein>
    <submittedName>
        <fullName evidence="1">Uncharacterized protein</fullName>
    </submittedName>
</protein>